<gene>
    <name evidence="27" type="ORF">AALP_AAs67984U000100</name>
</gene>
<dbReference type="SUPFAM" id="SSF56112">
    <property type="entry name" value="Protein kinase-like (PK-like)"/>
    <property type="match status" value="1"/>
</dbReference>
<evidence type="ECO:0000256" key="2">
    <source>
        <dbReference type="ARBA" id="ARBA00008536"/>
    </source>
</evidence>
<evidence type="ECO:0000256" key="8">
    <source>
        <dbReference type="ARBA" id="ARBA00022692"/>
    </source>
</evidence>
<dbReference type="OrthoDB" id="2013610at2759"/>
<feature type="domain" description="Chromo" evidence="24">
    <location>
        <begin position="753"/>
        <end position="795"/>
    </location>
</feature>
<keyword evidence="10" id="KW-0430">Lectin</keyword>
<evidence type="ECO:0000256" key="15">
    <source>
        <dbReference type="ARBA" id="ARBA00022989"/>
    </source>
</evidence>
<dbReference type="EMBL" id="KL986302">
    <property type="protein sequence ID" value="KFK22699.1"/>
    <property type="molecule type" value="Genomic_DNA"/>
</dbReference>
<evidence type="ECO:0000256" key="1">
    <source>
        <dbReference type="ARBA" id="ARBA00004251"/>
    </source>
</evidence>
<keyword evidence="15 22" id="KW-1133">Transmembrane helix</keyword>
<dbReference type="PROSITE" id="PS50994">
    <property type="entry name" value="INTEGRASE"/>
    <property type="match status" value="1"/>
</dbReference>
<evidence type="ECO:0000259" key="23">
    <source>
        <dbReference type="PROSITE" id="PS50011"/>
    </source>
</evidence>
<feature type="domain" description="Gnk2-homologous" evidence="26">
    <location>
        <begin position="1235"/>
        <end position="1347"/>
    </location>
</feature>
<evidence type="ECO:0000313" key="28">
    <source>
        <dbReference type="Proteomes" id="UP000029120"/>
    </source>
</evidence>
<comment type="similarity">
    <text evidence="3">In the C-terminal section; belongs to the protein kinase superfamily. Ser/Thr protein kinase family.</text>
</comment>
<evidence type="ECO:0000256" key="5">
    <source>
        <dbReference type="ARBA" id="ARBA00022527"/>
    </source>
</evidence>
<dbReference type="SUPFAM" id="SSF54160">
    <property type="entry name" value="Chromo domain-like"/>
    <property type="match status" value="1"/>
</dbReference>
<dbReference type="PROSITE" id="PS00107">
    <property type="entry name" value="PROTEIN_KINASE_ATP"/>
    <property type="match status" value="1"/>
</dbReference>
<dbReference type="InterPro" id="IPR021109">
    <property type="entry name" value="Peptidase_aspartic_dom_sf"/>
</dbReference>
<keyword evidence="18" id="KW-0325">Glycoprotein</keyword>
<dbReference type="InterPro" id="IPR016197">
    <property type="entry name" value="Chromo-like_dom_sf"/>
</dbReference>
<dbReference type="InterPro" id="IPR001584">
    <property type="entry name" value="Integrase_cat-core"/>
</dbReference>
<evidence type="ECO:0000256" key="3">
    <source>
        <dbReference type="ARBA" id="ARBA00010217"/>
    </source>
</evidence>
<dbReference type="FunFam" id="3.30.430.20:FF:000007">
    <property type="entry name" value="Cysteine-rich receptor-like protein kinase 11"/>
    <property type="match status" value="1"/>
</dbReference>
<dbReference type="Gene3D" id="3.30.200.20">
    <property type="entry name" value="Phosphorylase Kinase, domain 1"/>
    <property type="match status" value="2"/>
</dbReference>
<keyword evidence="7" id="KW-0808">Transferase</keyword>
<dbReference type="PANTHER" id="PTHR27002:SF1001">
    <property type="entry name" value="CYSTEINE-RICH RECEPTOR-LIKE PROTEIN KINASE 10-RELATED"/>
    <property type="match status" value="1"/>
</dbReference>
<dbReference type="InterPro" id="IPR017441">
    <property type="entry name" value="Protein_kinase_ATP_BS"/>
</dbReference>
<keyword evidence="6" id="KW-0597">Phosphoprotein</keyword>
<dbReference type="InterPro" id="IPR012337">
    <property type="entry name" value="RNaseH-like_sf"/>
</dbReference>
<evidence type="ECO:0000256" key="10">
    <source>
        <dbReference type="ARBA" id="ARBA00022734"/>
    </source>
</evidence>
<dbReference type="PROSITE" id="PS51473">
    <property type="entry name" value="GNK2"/>
    <property type="match status" value="2"/>
</dbReference>
<dbReference type="InterPro" id="IPR011009">
    <property type="entry name" value="Kinase-like_dom_sf"/>
</dbReference>
<dbReference type="PROSITE" id="PS50011">
    <property type="entry name" value="PROTEIN_KINASE_DOM"/>
    <property type="match status" value="1"/>
</dbReference>
<feature type="domain" description="Protein kinase" evidence="23">
    <location>
        <begin position="944"/>
        <end position="1228"/>
    </location>
</feature>
<feature type="binding site" evidence="21">
    <location>
        <position position="972"/>
    </location>
    <ligand>
        <name>ATP</name>
        <dbReference type="ChEBI" id="CHEBI:30616"/>
    </ligand>
</feature>
<feature type="transmembrane region" description="Helical" evidence="22">
    <location>
        <begin position="884"/>
        <end position="905"/>
    </location>
</feature>
<dbReference type="InterPro" id="IPR036397">
    <property type="entry name" value="RNaseH_sf"/>
</dbReference>
<evidence type="ECO:0000256" key="11">
    <source>
        <dbReference type="ARBA" id="ARBA00022737"/>
    </source>
</evidence>
<dbReference type="PROSITE" id="PS00108">
    <property type="entry name" value="PROTEIN_KINASE_ST"/>
    <property type="match status" value="1"/>
</dbReference>
<evidence type="ECO:0000256" key="18">
    <source>
        <dbReference type="ARBA" id="ARBA00023180"/>
    </source>
</evidence>
<keyword evidence="16 22" id="KW-0472">Membrane</keyword>
<keyword evidence="12 21" id="KW-0547">Nucleotide-binding</keyword>
<feature type="transmembrane region" description="Helical" evidence="22">
    <location>
        <begin position="1383"/>
        <end position="1405"/>
    </location>
</feature>
<dbReference type="InterPro" id="IPR038408">
    <property type="entry name" value="GNK2_sf"/>
</dbReference>
<evidence type="ECO:0000256" key="20">
    <source>
        <dbReference type="ARBA" id="ARBA00047951"/>
    </source>
</evidence>
<accession>A0A087FYJ7</accession>
<dbReference type="eggNOG" id="KOG0017">
    <property type="taxonomic scope" value="Eukaryota"/>
</dbReference>
<dbReference type="InterPro" id="IPR008271">
    <property type="entry name" value="Ser/Thr_kinase_AS"/>
</dbReference>
<dbReference type="CDD" id="cd23509">
    <property type="entry name" value="Gnk2-like"/>
    <property type="match status" value="2"/>
</dbReference>
<dbReference type="CDD" id="cd09274">
    <property type="entry name" value="RNase_HI_RT_Ty3"/>
    <property type="match status" value="1"/>
</dbReference>
<comment type="similarity">
    <text evidence="2">In the N-terminal section; belongs to the leguminous lectin family.</text>
</comment>
<dbReference type="InterPro" id="IPR043502">
    <property type="entry name" value="DNA/RNA_pol_sf"/>
</dbReference>
<dbReference type="InterPro" id="IPR002902">
    <property type="entry name" value="GNK2"/>
</dbReference>
<dbReference type="GO" id="GO:0015074">
    <property type="term" value="P:DNA integration"/>
    <property type="evidence" value="ECO:0007669"/>
    <property type="project" value="InterPro"/>
</dbReference>
<dbReference type="Proteomes" id="UP000029120">
    <property type="component" value="Unassembled WGS sequence"/>
</dbReference>
<dbReference type="PROSITE" id="PS50013">
    <property type="entry name" value="CHROMO_2"/>
    <property type="match status" value="1"/>
</dbReference>
<keyword evidence="28" id="KW-1185">Reference proteome</keyword>
<evidence type="ECO:0000256" key="13">
    <source>
        <dbReference type="ARBA" id="ARBA00022777"/>
    </source>
</evidence>
<evidence type="ECO:0000313" key="27">
    <source>
        <dbReference type="EMBL" id="KFK22699.1"/>
    </source>
</evidence>
<keyword evidence="11" id="KW-0677">Repeat</keyword>
<proteinExistence type="inferred from homology"/>
<keyword evidence="5" id="KW-0723">Serine/threonine-protein kinase</keyword>
<feature type="domain" description="Gnk2-homologous" evidence="26">
    <location>
        <begin position="1120"/>
        <end position="1228"/>
    </location>
</feature>
<name>A0A087FYJ7_ARAAL</name>
<dbReference type="Pfam" id="PF01657">
    <property type="entry name" value="Stress-antifung"/>
    <property type="match status" value="2"/>
</dbReference>
<dbReference type="Gene3D" id="1.10.510.10">
    <property type="entry name" value="Transferase(Phosphotransferase) domain 1"/>
    <property type="match status" value="1"/>
</dbReference>
<dbReference type="GO" id="GO:0004674">
    <property type="term" value="F:protein serine/threonine kinase activity"/>
    <property type="evidence" value="ECO:0007669"/>
    <property type="project" value="UniProtKB-KW"/>
</dbReference>
<dbReference type="Gene3D" id="3.30.430.20">
    <property type="entry name" value="Gnk2 domain, C-X8-C-X2-C motif"/>
    <property type="match status" value="2"/>
</dbReference>
<evidence type="ECO:0000256" key="7">
    <source>
        <dbReference type="ARBA" id="ARBA00022679"/>
    </source>
</evidence>
<dbReference type="SUPFAM" id="SSF53098">
    <property type="entry name" value="Ribonuclease H-like"/>
    <property type="match status" value="1"/>
</dbReference>
<evidence type="ECO:0000259" key="24">
    <source>
        <dbReference type="PROSITE" id="PS50013"/>
    </source>
</evidence>
<dbReference type="Gene3D" id="3.10.10.10">
    <property type="entry name" value="HIV Type 1 Reverse Transcriptase, subunit A, domain 1"/>
    <property type="match status" value="1"/>
</dbReference>
<evidence type="ECO:0000256" key="21">
    <source>
        <dbReference type="PROSITE-ProRule" id="PRU10141"/>
    </source>
</evidence>
<dbReference type="GO" id="GO:0002229">
    <property type="term" value="P:defense response to oomycetes"/>
    <property type="evidence" value="ECO:0007669"/>
    <property type="project" value="UniProtKB-ARBA"/>
</dbReference>
<comment type="catalytic activity">
    <reaction evidence="19">
        <text>L-seryl-[protein] + ATP = O-phospho-L-seryl-[protein] + ADP + H(+)</text>
        <dbReference type="Rhea" id="RHEA:17989"/>
        <dbReference type="Rhea" id="RHEA-COMP:9863"/>
        <dbReference type="Rhea" id="RHEA-COMP:11604"/>
        <dbReference type="ChEBI" id="CHEBI:15378"/>
        <dbReference type="ChEBI" id="CHEBI:29999"/>
        <dbReference type="ChEBI" id="CHEBI:30616"/>
        <dbReference type="ChEBI" id="CHEBI:83421"/>
        <dbReference type="ChEBI" id="CHEBI:456216"/>
    </reaction>
</comment>
<evidence type="ECO:0000256" key="22">
    <source>
        <dbReference type="SAM" id="Phobius"/>
    </source>
</evidence>
<dbReference type="GO" id="GO:0005524">
    <property type="term" value="F:ATP binding"/>
    <property type="evidence" value="ECO:0007669"/>
    <property type="project" value="UniProtKB-UniRule"/>
</dbReference>
<sequence length="1470" mass="165309">MAQRKVEGLCFRCDEKWHIRHQCPKKEVDVLLVQENGPNFLWEADDDFTDATDQAITELAELSLNSMVGISSPSTMKLMGTIHTAEVVVLIDSGASQNFFSEQLVHRLGLLSAQTESYGVLTGGGLTGDPGLGCSAISLKSLLRAVKAQGEGILVEYNGLQSMEKLEGVASEVPQSLLGILNQFPQVFEDPQGLPPTRGRAHEINLESGAKAVSVRPFRYPQTQKAEIEKQVTVMLAAGIIQESRSPFSSHVLLVKKKDGSWRFCIDYRAPKQVASHGFMACAQEYQGSQRIFRARWLLPQVCTGLWKHIKTLDILIEERQVPVKEATVSFEQLKVAMSTVPVLALVDFEELFMVEYDASGIRLGAVLMQKQKHVAYFSQALTDRQKLKSVYERELMAIVFAIQKWRHYLLSRKFLVRTDQKSLKFLLEEPIQLEEINEEVERNPALKKIKEEVLFDSSTHLGYSLVQGRLLYNGKLVLPRESYLIKGMMSDIKTFVAECVVCQKHKYSTLAPSGLLQPLPIPTQVWEDISLDFVEGLPKSEGFDAILVVVDRLTKYAHFIKLQHPFGAKEIAAVFIQEIVRLHGYPRTMVSDRDTLFTGMFWTELFRLAGTSLNFSTAYHPHTDGQTEVTNRGLETILGCFTSDKPKKWAAYLPWAEFCYNSSYHSTIQMTPFKALYGRDPPSLLKFEDGSTTNANLETQLKERDAMIVIVKQNILKAQQLMKHRADGHRREVEFKLAIGSSFQPAALPPHLTAENVLEAEPEAHMGVRINALSGQQEVFIKWKGLPDCDSTWEWVGVIQEQFPEFDLEDKALFKAAGIVTEEGGIIIRLSCFFRVELHPFFGAFRDITAVSPSSQHSPTSASLTNQTNFTKTDGERISTGTIVGISVSIVVIIIIIIILGLLAKRYAILCWRRKSYQDIDLGQSVHSLQFDLKTIEAATNKFSERNKIGEGGFGEVFKGTLPNGTEVAVKRLSRASDQGAPEFKNEEFVPNKSLDYFLFDATKQGQLDWMKRLNIILGITRGILYLHQDSRLTIIHRDLKASNILLDADMIPKIADFGMARIFGIEQTRDKTCRIAGTYGYMSPEYAMHGQISMKSDVYSFGVLVLEIICGRKNSSFHNSESGAENIVTYAWRLWKNRTPLVLVDPIIAENYQTQDGFYYNGSIGPEPNRVYATGMCMPGADAKDCSDCIKSASDDLLKTCENQTDAYSWPDDPTLCHVRYSNTFFSGSADLYPPFLVPQFADLQSNLTEFTTVWETLISGMIAAASVARSTPSSSNNHYKADVAPLTKFQNIYALMHCTPDISPGDCDNCLRQNVIDYQSCCKKKHGVFVRRPSCYFRWELHVFSKAFERFTWAPPPSPHPAPPTPLRQPLNTENSSRKISTITIIAAIVLIVIIFSVSLACRFYRKRKSYQEVELNQTGIKTVRSLKYDFKTIEAATNKFSESNKIGRGGFGDVFKVRWLMETKLQ</sequence>
<evidence type="ECO:0000256" key="9">
    <source>
        <dbReference type="ARBA" id="ARBA00022729"/>
    </source>
</evidence>
<dbReference type="PANTHER" id="PTHR27002">
    <property type="entry name" value="RECEPTOR-LIKE SERINE/THREONINE-PROTEIN KINASE SD1-8"/>
    <property type="match status" value="1"/>
</dbReference>
<keyword evidence="4" id="KW-1003">Cell membrane</keyword>
<dbReference type="SUPFAM" id="SSF56672">
    <property type="entry name" value="DNA/RNA polymerases"/>
    <property type="match status" value="1"/>
</dbReference>
<reference evidence="28" key="1">
    <citation type="journal article" date="2015" name="Nat. Plants">
        <title>Genome expansion of Arabis alpina linked with retrotransposition and reduced symmetric DNA methylation.</title>
        <authorList>
            <person name="Willing E.M."/>
            <person name="Rawat V."/>
            <person name="Mandakova T."/>
            <person name="Maumus F."/>
            <person name="James G.V."/>
            <person name="Nordstroem K.J."/>
            <person name="Becker C."/>
            <person name="Warthmann N."/>
            <person name="Chica C."/>
            <person name="Szarzynska B."/>
            <person name="Zytnicki M."/>
            <person name="Albani M.C."/>
            <person name="Kiefer C."/>
            <person name="Bergonzi S."/>
            <person name="Castaings L."/>
            <person name="Mateos J.L."/>
            <person name="Berns M.C."/>
            <person name="Bujdoso N."/>
            <person name="Piofczyk T."/>
            <person name="de Lorenzo L."/>
            <person name="Barrero-Sicilia C."/>
            <person name="Mateos I."/>
            <person name="Piednoel M."/>
            <person name="Hagmann J."/>
            <person name="Chen-Min-Tao R."/>
            <person name="Iglesias-Fernandez R."/>
            <person name="Schuster S.C."/>
            <person name="Alonso-Blanco C."/>
            <person name="Roudier F."/>
            <person name="Carbonero P."/>
            <person name="Paz-Ares J."/>
            <person name="Davis S.J."/>
            <person name="Pecinka A."/>
            <person name="Quesneville H."/>
            <person name="Colot V."/>
            <person name="Lysak M.A."/>
            <person name="Weigel D."/>
            <person name="Coupland G."/>
            <person name="Schneeberger K."/>
        </authorList>
    </citation>
    <scope>NUCLEOTIDE SEQUENCE [LARGE SCALE GENOMIC DNA]</scope>
    <source>
        <strain evidence="28">cv. Pajares</strain>
    </source>
</reference>
<evidence type="ECO:0000256" key="6">
    <source>
        <dbReference type="ARBA" id="ARBA00022553"/>
    </source>
</evidence>
<evidence type="ECO:0000256" key="14">
    <source>
        <dbReference type="ARBA" id="ARBA00022840"/>
    </source>
</evidence>
<dbReference type="SMART" id="SM00220">
    <property type="entry name" value="S_TKc"/>
    <property type="match status" value="1"/>
</dbReference>
<keyword evidence="9" id="KW-0732">Signal</keyword>
<evidence type="ECO:0000256" key="19">
    <source>
        <dbReference type="ARBA" id="ARBA00047558"/>
    </source>
</evidence>
<protein>
    <submittedName>
        <fullName evidence="27">Uncharacterized protein</fullName>
    </submittedName>
</protein>
<evidence type="ECO:0000256" key="4">
    <source>
        <dbReference type="ARBA" id="ARBA00022475"/>
    </source>
</evidence>
<dbReference type="Gene3D" id="3.30.420.10">
    <property type="entry name" value="Ribonuclease H-like superfamily/Ribonuclease H"/>
    <property type="match status" value="1"/>
</dbReference>
<keyword evidence="8 22" id="KW-0812">Transmembrane</keyword>
<dbReference type="GO" id="GO:0003676">
    <property type="term" value="F:nucleic acid binding"/>
    <property type="evidence" value="ECO:0007669"/>
    <property type="project" value="InterPro"/>
</dbReference>
<dbReference type="GO" id="GO:0030246">
    <property type="term" value="F:carbohydrate binding"/>
    <property type="evidence" value="ECO:0007669"/>
    <property type="project" value="UniProtKB-KW"/>
</dbReference>
<comment type="catalytic activity">
    <reaction evidence="20">
        <text>L-threonyl-[protein] + ATP = O-phospho-L-threonyl-[protein] + ADP + H(+)</text>
        <dbReference type="Rhea" id="RHEA:46608"/>
        <dbReference type="Rhea" id="RHEA-COMP:11060"/>
        <dbReference type="Rhea" id="RHEA-COMP:11605"/>
        <dbReference type="ChEBI" id="CHEBI:15378"/>
        <dbReference type="ChEBI" id="CHEBI:30013"/>
        <dbReference type="ChEBI" id="CHEBI:30616"/>
        <dbReference type="ChEBI" id="CHEBI:61977"/>
        <dbReference type="ChEBI" id="CHEBI:456216"/>
    </reaction>
</comment>
<dbReference type="Pfam" id="PF17919">
    <property type="entry name" value="RT_RNaseH_2"/>
    <property type="match status" value="1"/>
</dbReference>
<dbReference type="GO" id="GO:0005886">
    <property type="term" value="C:plasma membrane"/>
    <property type="evidence" value="ECO:0007669"/>
    <property type="project" value="UniProtKB-SubCell"/>
</dbReference>
<dbReference type="InterPro" id="IPR000719">
    <property type="entry name" value="Prot_kinase_dom"/>
</dbReference>
<organism evidence="27 28">
    <name type="scientific">Arabis alpina</name>
    <name type="common">Alpine rock-cress</name>
    <dbReference type="NCBI Taxonomy" id="50452"/>
    <lineage>
        <taxon>Eukaryota</taxon>
        <taxon>Viridiplantae</taxon>
        <taxon>Streptophyta</taxon>
        <taxon>Embryophyta</taxon>
        <taxon>Tracheophyta</taxon>
        <taxon>Spermatophyta</taxon>
        <taxon>Magnoliopsida</taxon>
        <taxon>eudicotyledons</taxon>
        <taxon>Gunneridae</taxon>
        <taxon>Pentapetalae</taxon>
        <taxon>rosids</taxon>
        <taxon>malvids</taxon>
        <taxon>Brassicales</taxon>
        <taxon>Brassicaceae</taxon>
        <taxon>Arabideae</taxon>
        <taxon>Arabis</taxon>
    </lineage>
</organism>
<evidence type="ECO:0000259" key="25">
    <source>
        <dbReference type="PROSITE" id="PS50994"/>
    </source>
</evidence>
<dbReference type="FunFam" id="1.10.510.10:FF:000240">
    <property type="entry name" value="Lectin-domain containing receptor kinase A4.3"/>
    <property type="match status" value="1"/>
</dbReference>
<evidence type="ECO:0000256" key="17">
    <source>
        <dbReference type="ARBA" id="ARBA00023170"/>
    </source>
</evidence>
<dbReference type="Pfam" id="PF00069">
    <property type="entry name" value="Pkinase"/>
    <property type="match status" value="1"/>
</dbReference>
<dbReference type="Gene3D" id="2.40.70.10">
    <property type="entry name" value="Acid Proteases"/>
    <property type="match status" value="1"/>
</dbReference>
<feature type="domain" description="Integrase catalytic" evidence="25">
    <location>
        <begin position="517"/>
        <end position="681"/>
    </location>
</feature>
<evidence type="ECO:0000256" key="12">
    <source>
        <dbReference type="ARBA" id="ARBA00022741"/>
    </source>
</evidence>
<dbReference type="GO" id="GO:0042742">
    <property type="term" value="P:defense response to bacterium"/>
    <property type="evidence" value="ECO:0007669"/>
    <property type="project" value="TreeGrafter"/>
</dbReference>
<keyword evidence="17" id="KW-0675">Receptor</keyword>
<dbReference type="InterPro" id="IPR041577">
    <property type="entry name" value="RT_RNaseH_2"/>
</dbReference>
<keyword evidence="14 21" id="KW-0067">ATP-binding</keyword>
<comment type="subcellular location">
    <subcellularLocation>
        <location evidence="1">Cell membrane</location>
        <topology evidence="1">Single-pass type I membrane protein</topology>
    </subcellularLocation>
</comment>
<evidence type="ECO:0000256" key="16">
    <source>
        <dbReference type="ARBA" id="ARBA00023136"/>
    </source>
</evidence>
<evidence type="ECO:0000259" key="26">
    <source>
        <dbReference type="PROSITE" id="PS51473"/>
    </source>
</evidence>
<dbReference type="InterPro" id="IPR000953">
    <property type="entry name" value="Chromo/chromo_shadow_dom"/>
</dbReference>
<feature type="transmembrane region" description="Helical" evidence="22">
    <location>
        <begin position="1011"/>
        <end position="1029"/>
    </location>
</feature>
<keyword evidence="13" id="KW-0418">Kinase</keyword>
<dbReference type="CDD" id="cd00303">
    <property type="entry name" value="retropepsin_like"/>
    <property type="match status" value="1"/>
</dbReference>
<dbReference type="Gramene" id="KFK22699">
    <property type="protein sequence ID" value="KFK22699"/>
    <property type="gene ID" value="AALP_AAs67984U000100"/>
</dbReference>